<dbReference type="Pfam" id="PF13906">
    <property type="entry name" value="AA_permease_C"/>
    <property type="match status" value="1"/>
</dbReference>
<keyword evidence="6" id="KW-0029">Amino-acid transport</keyword>
<dbReference type="Gene3D" id="1.20.1740.10">
    <property type="entry name" value="Amino acid/polyamine transporter I"/>
    <property type="match status" value="2"/>
</dbReference>
<evidence type="ECO:0000256" key="13">
    <source>
        <dbReference type="ARBA" id="ARBA00050846"/>
    </source>
</evidence>
<feature type="transmembrane region" description="Helical" evidence="18">
    <location>
        <begin position="168"/>
        <end position="185"/>
    </location>
</feature>
<dbReference type="GO" id="GO:0061459">
    <property type="term" value="F:L-arginine transmembrane transporter activity"/>
    <property type="evidence" value="ECO:0007669"/>
    <property type="project" value="TreeGrafter"/>
</dbReference>
<feature type="transmembrane region" description="Helical" evidence="18">
    <location>
        <begin position="69"/>
        <end position="88"/>
    </location>
</feature>
<feature type="transmembrane region" description="Helical" evidence="18">
    <location>
        <begin position="387"/>
        <end position="407"/>
    </location>
</feature>
<organism evidence="20">
    <name type="scientific">Ailuropoda melanoleuca</name>
    <name type="common">Giant panda</name>
    <dbReference type="NCBI Taxonomy" id="9646"/>
    <lineage>
        <taxon>Eukaryota</taxon>
        <taxon>Metazoa</taxon>
        <taxon>Chordata</taxon>
        <taxon>Craniata</taxon>
        <taxon>Vertebrata</taxon>
        <taxon>Euteleostomi</taxon>
        <taxon>Mammalia</taxon>
        <taxon>Eutheria</taxon>
        <taxon>Laurasiatheria</taxon>
        <taxon>Carnivora</taxon>
        <taxon>Caniformia</taxon>
        <taxon>Ursidae</taxon>
        <taxon>Ailuropoda</taxon>
    </lineage>
</organism>
<reference evidence="20" key="1">
    <citation type="journal article" date="2010" name="Nature">
        <title>The sequence and de novo assembly of the giant panda genome.</title>
        <authorList>
            <person name="Li R."/>
            <person name="Fan W."/>
            <person name="Tian G."/>
            <person name="Zhu H."/>
            <person name="He L."/>
            <person name="Cai J."/>
            <person name="Huang Q."/>
            <person name="Cai Q."/>
            <person name="Li B."/>
            <person name="Bai Y."/>
            <person name="Zhang Z."/>
            <person name="Zhang Y."/>
            <person name="Wang W."/>
            <person name="Li J."/>
            <person name="Wei F."/>
            <person name="Li H."/>
            <person name="Jian M."/>
            <person name="Li J."/>
            <person name="Zhang Z."/>
            <person name="Nielsen R."/>
            <person name="Li D."/>
            <person name="Gu W."/>
            <person name="Yang Z."/>
            <person name="Xuan Z."/>
            <person name="Ryder O.A."/>
            <person name="Leung F.C."/>
            <person name="Zhou Y."/>
            <person name="Cao J."/>
            <person name="Sun X."/>
            <person name="Fu Y."/>
            <person name="Fang X."/>
            <person name="Guo X."/>
            <person name="Wang B."/>
            <person name="Hou R."/>
            <person name="Shen F."/>
            <person name="Mu B."/>
            <person name="Ni P."/>
            <person name="Lin R."/>
            <person name="Qian W."/>
            <person name="Wang G."/>
            <person name="Yu C."/>
            <person name="Nie W."/>
            <person name="Wang J."/>
            <person name="Wu Z."/>
            <person name="Liang H."/>
            <person name="Min J."/>
            <person name="Wu Q."/>
            <person name="Cheng S."/>
            <person name="Ruan J."/>
            <person name="Wang M."/>
            <person name="Shi Z."/>
            <person name="Wen M."/>
            <person name="Liu B."/>
            <person name="Ren X."/>
            <person name="Zheng H."/>
            <person name="Dong D."/>
            <person name="Cook K."/>
            <person name="Shan G."/>
            <person name="Zhang H."/>
            <person name="Kosiol C."/>
            <person name="Xie X."/>
            <person name="Lu Z."/>
            <person name="Zheng H."/>
            <person name="Li Y."/>
            <person name="Steiner C.C."/>
            <person name="Lam T.T."/>
            <person name="Lin S."/>
            <person name="Zhang Q."/>
            <person name="Li G."/>
            <person name="Tian J."/>
            <person name="Gong T."/>
            <person name="Liu H."/>
            <person name="Zhang D."/>
            <person name="Fang L."/>
            <person name="Ye C."/>
            <person name="Zhang J."/>
            <person name="Hu W."/>
            <person name="Xu A."/>
            <person name="Ren Y."/>
            <person name="Zhang G."/>
            <person name="Bruford M.W."/>
            <person name="Li Q."/>
            <person name="Ma L."/>
            <person name="Guo Y."/>
            <person name="An N."/>
            <person name="Hu Y."/>
            <person name="Zheng Y."/>
            <person name="Shi Y."/>
            <person name="Li Z."/>
            <person name="Liu Q."/>
            <person name="Chen Y."/>
            <person name="Zhao J."/>
            <person name="Qu N."/>
            <person name="Zhao S."/>
            <person name="Tian F."/>
            <person name="Wang X."/>
            <person name="Wang H."/>
            <person name="Xu L."/>
            <person name="Liu X."/>
            <person name="Vinar T."/>
            <person name="Wang Y."/>
            <person name="Lam T.W."/>
            <person name="Yiu S.M."/>
            <person name="Liu S."/>
            <person name="Zhang H."/>
            <person name="Li D."/>
            <person name="Huang Y."/>
            <person name="Wang X."/>
            <person name="Yang G."/>
            <person name="Jiang Z."/>
            <person name="Wang J."/>
            <person name="Qin N."/>
            <person name="Li L."/>
            <person name="Li J."/>
            <person name="Bolund L."/>
            <person name="Kristiansen K."/>
            <person name="Wong G.K."/>
            <person name="Olson M."/>
            <person name="Zhang X."/>
            <person name="Li S."/>
            <person name="Yang H."/>
            <person name="Wang J."/>
            <person name="Wang J."/>
        </authorList>
    </citation>
    <scope>NUCLEOTIDE SEQUENCE [LARGE SCALE GENOMIC DNA]</scope>
</reference>
<evidence type="ECO:0000256" key="3">
    <source>
        <dbReference type="ARBA" id="ARBA00022448"/>
    </source>
</evidence>
<evidence type="ECO:0000256" key="11">
    <source>
        <dbReference type="ARBA" id="ARBA00034423"/>
    </source>
</evidence>
<evidence type="ECO:0000256" key="15">
    <source>
        <dbReference type="ARBA" id="ARBA00081006"/>
    </source>
</evidence>
<evidence type="ECO:0000256" key="17">
    <source>
        <dbReference type="SAM" id="MobiDB-lite"/>
    </source>
</evidence>
<evidence type="ECO:0000256" key="2">
    <source>
        <dbReference type="ARBA" id="ARBA00008572"/>
    </source>
</evidence>
<dbReference type="InParanoid" id="D2HN27"/>
<dbReference type="FunFam" id="1.20.1740.10:FF:000034">
    <property type="entry name" value="cationic amino acid transporter 2 isoform X2"/>
    <property type="match status" value="1"/>
</dbReference>
<comment type="subcellular location">
    <subcellularLocation>
        <location evidence="1">Cell membrane</location>
        <topology evidence="1">Multi-pass membrane protein</topology>
    </subcellularLocation>
</comment>
<dbReference type="AlphaFoldDB" id="D2HN27"/>
<feature type="transmembrane region" description="Helical" evidence="18">
    <location>
        <begin position="291"/>
        <end position="320"/>
    </location>
</feature>
<evidence type="ECO:0000256" key="7">
    <source>
        <dbReference type="ARBA" id="ARBA00022989"/>
    </source>
</evidence>
<evidence type="ECO:0000256" key="8">
    <source>
        <dbReference type="ARBA" id="ARBA00023136"/>
    </source>
</evidence>
<protein>
    <recommendedName>
        <fullName evidence="14">Cationic amino acid transporter 2</fullName>
    </recommendedName>
    <alternativeName>
        <fullName evidence="15">Low affinity cationic amino acid transporter 2</fullName>
    </alternativeName>
    <alternativeName>
        <fullName evidence="16">Solute carrier family 7 member 2</fullName>
    </alternativeName>
</protein>
<dbReference type="GO" id="GO:0015189">
    <property type="term" value="F:L-lysine transmembrane transporter activity"/>
    <property type="evidence" value="ECO:0007669"/>
    <property type="project" value="TreeGrafter"/>
</dbReference>
<feature type="transmembrane region" description="Helical" evidence="18">
    <location>
        <begin position="493"/>
        <end position="512"/>
    </location>
</feature>
<keyword evidence="3" id="KW-0813">Transport</keyword>
<dbReference type="PANTHER" id="PTHR43243:SF94">
    <property type="entry name" value="CATIONIC AMINO ACID TRANSPORTER 2"/>
    <property type="match status" value="1"/>
</dbReference>
<comment type="catalytic activity">
    <reaction evidence="11">
        <text>L-arginine(in) = L-arginine(out)</text>
        <dbReference type="Rhea" id="RHEA:32143"/>
        <dbReference type="ChEBI" id="CHEBI:32682"/>
    </reaction>
</comment>
<evidence type="ECO:0000256" key="9">
    <source>
        <dbReference type="ARBA" id="ARBA00023180"/>
    </source>
</evidence>
<comment type="similarity">
    <text evidence="2">Belongs to the amino acid-polyamine-organocation (APC) superfamily. Cationic amino acid transporter (CAT) (TC 2.A.3.3) family.</text>
</comment>
<evidence type="ECO:0000256" key="1">
    <source>
        <dbReference type="ARBA" id="ARBA00004651"/>
    </source>
</evidence>
<keyword evidence="7 18" id="KW-1133">Transmembrane helix</keyword>
<evidence type="ECO:0000313" key="20">
    <source>
        <dbReference type="EMBL" id="EFB28580.1"/>
    </source>
</evidence>
<dbReference type="FunFam" id="1.20.1740.10:FF:000009">
    <property type="entry name" value="Low affinity cationic amino acid transporter 2"/>
    <property type="match status" value="1"/>
</dbReference>
<evidence type="ECO:0000256" key="16">
    <source>
        <dbReference type="ARBA" id="ARBA00083295"/>
    </source>
</evidence>
<keyword evidence="4" id="KW-1003">Cell membrane</keyword>
<evidence type="ECO:0000256" key="14">
    <source>
        <dbReference type="ARBA" id="ARBA00069817"/>
    </source>
</evidence>
<dbReference type="InterPro" id="IPR002293">
    <property type="entry name" value="AA/rel_permease1"/>
</dbReference>
<dbReference type="GO" id="GO:0097638">
    <property type="term" value="P:L-arginine import across plasma membrane"/>
    <property type="evidence" value="ECO:0007669"/>
    <property type="project" value="TreeGrafter"/>
</dbReference>
<evidence type="ECO:0000256" key="6">
    <source>
        <dbReference type="ARBA" id="ARBA00022970"/>
    </source>
</evidence>
<feature type="domain" description="Cationic amino acid transporter C-terminal" evidence="19">
    <location>
        <begin position="556"/>
        <end position="606"/>
    </location>
</feature>
<feature type="transmembrane region" description="Helical" evidence="18">
    <location>
        <begin position="194"/>
        <end position="212"/>
    </location>
</feature>
<keyword evidence="5 18" id="KW-0812">Transmembrane</keyword>
<feature type="transmembrane region" description="Helical" evidence="18">
    <location>
        <begin position="340"/>
        <end position="366"/>
    </location>
</feature>
<feature type="non-terminal residue" evidence="20">
    <location>
        <position position="1"/>
    </location>
</feature>
<evidence type="ECO:0000259" key="19">
    <source>
        <dbReference type="Pfam" id="PF13906"/>
    </source>
</evidence>
<evidence type="ECO:0000256" key="5">
    <source>
        <dbReference type="ARBA" id="ARBA00022692"/>
    </source>
</evidence>
<evidence type="ECO:0000256" key="4">
    <source>
        <dbReference type="ARBA" id="ARBA00022475"/>
    </source>
</evidence>
<feature type="transmembrane region" description="Helical" evidence="18">
    <location>
        <begin position="524"/>
        <end position="545"/>
    </location>
</feature>
<feature type="compositionally biased region" description="Polar residues" evidence="17">
    <location>
        <begin position="635"/>
        <end position="646"/>
    </location>
</feature>
<feature type="transmembrane region" description="Helical" evidence="18">
    <location>
        <begin position="583"/>
        <end position="603"/>
    </location>
</feature>
<dbReference type="EMBL" id="GL193069">
    <property type="protein sequence ID" value="EFB28580.1"/>
    <property type="molecule type" value="Genomic_DNA"/>
</dbReference>
<gene>
    <name evidence="20" type="ORF">PANDA_013062</name>
</gene>
<sequence>RMIPCRAALSFARCLIRRKIVTLDSLEDSKLCRCLSTMDLIALGVGSTLGAGVYVLAGEVAKADSGPSIVVSFLIAALASVMAGLCYAEFGARVPKTGSAYLYTYVTVGELWAFITGWNLILSYVIGTSSVARAWSGTFDELLSKQIGQFFRTYFKMNYTGLAEYPDFFAVCLILLLAGLLSFGVKESAWVNKIFTAINVLVLLFVMVAGFVKGNVANWKISEEFLKNLSASARDLPSENGTSIYGAGGFMPYGFAGTLAGAATCFYAFVGFDCIATTGEEVRNPQKAIPIGIVTSLLVCFLAYFGVSAALTLMMPYYLLDEKSPLPVAFEYVGWGPAKYVVAVGSLCALSTSLLGSMFPLPRILFAMARDGLLFRFLGRVSKRQSPVAATLTAGVISAVMAFLFDLKALVDMMSIGTLLAYSLVAACVLILRYQPGLPYEQPKCCPEKEALGSCANTASKCESQVTMLQGSGLSLRTLVSPSALPTQQSSSLVSFLVGFLAFLVLGLSILTTYGVQAITQLEAWSIALLVLFLVLCIAIVFIIWRQPQNQQKVAFMVPLLPFLPAFSILVNIYLMVQLSADTWIRFSIWMALGFLIYFAYGIRHSLEGNPREEEDGEETPSDNTNAAGKEKSAIQANDQHQQNLSLPFIFHEKTSE</sequence>
<dbReference type="GO" id="GO:0000064">
    <property type="term" value="F:L-ornithine transmembrane transporter activity"/>
    <property type="evidence" value="ECO:0007669"/>
    <property type="project" value="TreeGrafter"/>
</dbReference>
<evidence type="ECO:0000256" key="18">
    <source>
        <dbReference type="SAM" id="Phobius"/>
    </source>
</evidence>
<evidence type="ECO:0000256" key="12">
    <source>
        <dbReference type="ARBA" id="ARBA00034450"/>
    </source>
</evidence>
<feature type="region of interest" description="Disordered" evidence="17">
    <location>
        <begin position="610"/>
        <end position="657"/>
    </location>
</feature>
<dbReference type="NCBIfam" id="TIGR00906">
    <property type="entry name" value="2A0303"/>
    <property type="match status" value="1"/>
</dbReference>
<feature type="transmembrane region" description="Helical" evidence="18">
    <location>
        <begin position="557"/>
        <end position="577"/>
    </location>
</feature>
<comment type="catalytic activity">
    <reaction evidence="13">
        <text>L-homoarginine(in) = L-homoarginine(out)</text>
        <dbReference type="Rhea" id="RHEA:71203"/>
        <dbReference type="ChEBI" id="CHEBI:143006"/>
    </reaction>
</comment>
<feature type="transmembrane region" description="Helical" evidence="18">
    <location>
        <begin position="40"/>
        <end position="57"/>
    </location>
</feature>
<feature type="transmembrane region" description="Helical" evidence="18">
    <location>
        <begin position="413"/>
        <end position="434"/>
    </location>
</feature>
<keyword evidence="8 18" id="KW-0472">Membrane</keyword>
<feature type="transmembrane region" description="Helical" evidence="18">
    <location>
        <begin position="100"/>
        <end position="126"/>
    </location>
</feature>
<proteinExistence type="inferred from homology"/>
<comment type="catalytic activity">
    <reaction evidence="10">
        <text>L-lysine(in) = L-lysine(out)</text>
        <dbReference type="Rhea" id="RHEA:70935"/>
        <dbReference type="ChEBI" id="CHEBI:32551"/>
    </reaction>
</comment>
<dbReference type="PANTHER" id="PTHR43243">
    <property type="entry name" value="INNER MEMBRANE TRANSPORTER YGJI-RELATED"/>
    <property type="match status" value="1"/>
</dbReference>
<dbReference type="GO" id="GO:0005886">
    <property type="term" value="C:plasma membrane"/>
    <property type="evidence" value="ECO:0007669"/>
    <property type="project" value="UniProtKB-SubCell"/>
</dbReference>
<dbReference type="InterPro" id="IPR029485">
    <property type="entry name" value="CAT_C"/>
</dbReference>
<feature type="non-terminal residue" evidence="20">
    <location>
        <position position="657"/>
    </location>
</feature>
<feature type="transmembrane region" description="Helical" evidence="18">
    <location>
        <begin position="250"/>
        <end position="270"/>
    </location>
</feature>
<name>D2HN27_AILME</name>
<accession>D2HN27</accession>
<evidence type="ECO:0000256" key="10">
    <source>
        <dbReference type="ARBA" id="ARBA00034422"/>
    </source>
</evidence>
<keyword evidence="9" id="KW-0325">Glycoprotein</keyword>
<comment type="catalytic activity">
    <reaction evidence="12">
        <text>L-ornithine(in) = L-ornithine(out)</text>
        <dbReference type="Rhea" id="RHEA:71199"/>
        <dbReference type="ChEBI" id="CHEBI:46911"/>
    </reaction>
</comment>
<dbReference type="Pfam" id="PF13520">
    <property type="entry name" value="AA_permease_2"/>
    <property type="match status" value="1"/>
</dbReference>
<dbReference type="InterPro" id="IPR004755">
    <property type="entry name" value="Cat_AA_permease"/>
</dbReference>